<dbReference type="PANTHER" id="PTHR30352">
    <property type="entry name" value="PYRUVATE FORMATE-LYASE-ACTIVATING ENZYME"/>
    <property type="match status" value="1"/>
</dbReference>
<dbReference type="InterPro" id="IPR007197">
    <property type="entry name" value="rSAM"/>
</dbReference>
<keyword evidence="5" id="KW-0479">Metal-binding</keyword>
<dbReference type="InterPro" id="IPR058240">
    <property type="entry name" value="rSAM_sf"/>
</dbReference>
<evidence type="ECO:0000256" key="4">
    <source>
        <dbReference type="ARBA" id="ARBA00022691"/>
    </source>
</evidence>
<evidence type="ECO:0000313" key="10">
    <source>
        <dbReference type="EMBL" id="PJC27881.1"/>
    </source>
</evidence>
<dbReference type="EMBL" id="PFSF01000069">
    <property type="protein sequence ID" value="PJC27881.1"/>
    <property type="molecule type" value="Genomic_DNA"/>
</dbReference>
<evidence type="ECO:0000313" key="11">
    <source>
        <dbReference type="Proteomes" id="UP000229816"/>
    </source>
</evidence>
<dbReference type="AlphaFoldDB" id="A0A2M8ERX8"/>
<dbReference type="InterPro" id="IPR013785">
    <property type="entry name" value="Aldolase_TIM"/>
</dbReference>
<evidence type="ECO:0000256" key="1">
    <source>
        <dbReference type="ARBA" id="ARBA00001966"/>
    </source>
</evidence>
<evidence type="ECO:0000256" key="8">
    <source>
        <dbReference type="ARBA" id="ARBA00023014"/>
    </source>
</evidence>
<sequence>MEIKGFIKTSLLEWSRKISSVIFVSGCNFRCPFCHNSHLVDAKKIAKLPSLSEKQIIIDLKKRRKWIEGVVITGGEPSLQADLPEFLGKLKKLGFETMIETNGGRPELVQKLVTCKPAILDFLSLDFKAPLDRHYAKTVGLKNFDPKIWIKSLQAILNSGIPFELRTTIVPGIHDKKTLVKMARQLKKIIGRRKVTWFWQNFQPKNCLKPKFNKLKPYDKIEMEKFLKAVKKIIPGTKIRD</sequence>
<comment type="cofactor">
    <cofactor evidence="1">
        <name>[4Fe-4S] cluster</name>
        <dbReference type="ChEBI" id="CHEBI:49883"/>
    </cofactor>
</comment>
<organism evidence="10 11">
    <name type="scientific">Candidatus Shapirobacteria bacterium CG_4_9_14_0_2_um_filter_39_11</name>
    <dbReference type="NCBI Taxonomy" id="1974478"/>
    <lineage>
        <taxon>Bacteria</taxon>
        <taxon>Candidatus Shapironibacteriota</taxon>
    </lineage>
</organism>
<keyword evidence="4" id="KW-0949">S-adenosyl-L-methionine</keyword>
<reference evidence="11" key="1">
    <citation type="submission" date="2017-09" db="EMBL/GenBank/DDBJ databases">
        <title>Depth-based differentiation of microbial function through sediment-hosted aquifers and enrichment of novel symbionts in the deep terrestrial subsurface.</title>
        <authorList>
            <person name="Probst A.J."/>
            <person name="Ladd B."/>
            <person name="Jarett J.K."/>
            <person name="Geller-Mcgrath D.E."/>
            <person name="Sieber C.M.K."/>
            <person name="Emerson J.B."/>
            <person name="Anantharaman K."/>
            <person name="Thomas B.C."/>
            <person name="Malmstrom R."/>
            <person name="Stieglmeier M."/>
            <person name="Klingl A."/>
            <person name="Woyke T."/>
            <person name="Ryan C.M."/>
            <person name="Banfield J.F."/>
        </authorList>
    </citation>
    <scope>NUCLEOTIDE SEQUENCE [LARGE SCALE GENOMIC DNA]</scope>
</reference>
<dbReference type="Proteomes" id="UP000229816">
    <property type="component" value="Unassembled WGS sequence"/>
</dbReference>
<dbReference type="Pfam" id="PF04055">
    <property type="entry name" value="Radical_SAM"/>
    <property type="match status" value="1"/>
</dbReference>
<dbReference type="SFLD" id="SFLDG01094">
    <property type="entry name" value="Uncharacterised_Radical_SAM_Su"/>
    <property type="match status" value="1"/>
</dbReference>
<evidence type="ECO:0000256" key="3">
    <source>
        <dbReference type="ARBA" id="ARBA00022485"/>
    </source>
</evidence>
<dbReference type="NCBIfam" id="TIGR02495">
    <property type="entry name" value="NrdG2"/>
    <property type="match status" value="1"/>
</dbReference>
<evidence type="ECO:0000256" key="5">
    <source>
        <dbReference type="ARBA" id="ARBA00022723"/>
    </source>
</evidence>
<keyword evidence="3" id="KW-0004">4Fe-4S</keyword>
<comment type="caution">
    <text evidence="10">The sequence shown here is derived from an EMBL/GenBank/DDBJ whole genome shotgun (WGS) entry which is preliminary data.</text>
</comment>
<feature type="domain" description="Radical SAM core" evidence="9">
    <location>
        <begin position="13"/>
        <end position="238"/>
    </location>
</feature>
<dbReference type="SMART" id="SM00729">
    <property type="entry name" value="Elp3"/>
    <property type="match status" value="1"/>
</dbReference>
<name>A0A2M8ERX8_9BACT</name>
<keyword evidence="8" id="KW-0411">Iron-sulfur</keyword>
<keyword evidence="6" id="KW-0560">Oxidoreductase</keyword>
<dbReference type="PROSITE" id="PS51918">
    <property type="entry name" value="RADICAL_SAM"/>
    <property type="match status" value="1"/>
</dbReference>
<accession>A0A2M8ERX8</accession>
<dbReference type="SFLD" id="SFLDS00029">
    <property type="entry name" value="Radical_SAM"/>
    <property type="match status" value="1"/>
</dbReference>
<dbReference type="PROSITE" id="PS01087">
    <property type="entry name" value="RADICAL_ACTIVATING"/>
    <property type="match status" value="1"/>
</dbReference>
<protein>
    <submittedName>
        <fullName evidence="10">Anaerobic ribonucleoside-triphosphate reductase activating protein</fullName>
    </submittedName>
</protein>
<evidence type="ECO:0000256" key="7">
    <source>
        <dbReference type="ARBA" id="ARBA00023004"/>
    </source>
</evidence>
<comment type="similarity">
    <text evidence="2">Belongs to the organic radical-activating enzymes family.</text>
</comment>
<dbReference type="GO" id="GO:0046872">
    <property type="term" value="F:metal ion binding"/>
    <property type="evidence" value="ECO:0007669"/>
    <property type="project" value="UniProtKB-KW"/>
</dbReference>
<dbReference type="SUPFAM" id="SSF102114">
    <property type="entry name" value="Radical SAM enzymes"/>
    <property type="match status" value="1"/>
</dbReference>
<dbReference type="PANTHER" id="PTHR30352:SF13">
    <property type="entry name" value="GLYCYL-RADICAL ENZYME ACTIVATING ENZYME YJJW-RELATED"/>
    <property type="match status" value="1"/>
</dbReference>
<dbReference type="GO" id="GO:0016491">
    <property type="term" value="F:oxidoreductase activity"/>
    <property type="evidence" value="ECO:0007669"/>
    <property type="project" value="UniProtKB-KW"/>
</dbReference>
<dbReference type="InterPro" id="IPR001989">
    <property type="entry name" value="Radical_activat_CS"/>
</dbReference>
<keyword evidence="7" id="KW-0408">Iron</keyword>
<dbReference type="CDD" id="cd01335">
    <property type="entry name" value="Radical_SAM"/>
    <property type="match status" value="1"/>
</dbReference>
<dbReference type="Gene3D" id="3.20.20.70">
    <property type="entry name" value="Aldolase class I"/>
    <property type="match status" value="1"/>
</dbReference>
<gene>
    <name evidence="10" type="ORF">CO054_03020</name>
</gene>
<dbReference type="InterPro" id="IPR006638">
    <property type="entry name" value="Elp3/MiaA/NifB-like_rSAM"/>
</dbReference>
<dbReference type="GO" id="GO:0051539">
    <property type="term" value="F:4 iron, 4 sulfur cluster binding"/>
    <property type="evidence" value="ECO:0007669"/>
    <property type="project" value="UniProtKB-KW"/>
</dbReference>
<dbReference type="InterPro" id="IPR034457">
    <property type="entry name" value="Organic_radical-activating"/>
</dbReference>
<evidence type="ECO:0000256" key="2">
    <source>
        <dbReference type="ARBA" id="ARBA00009777"/>
    </source>
</evidence>
<evidence type="ECO:0000256" key="6">
    <source>
        <dbReference type="ARBA" id="ARBA00023002"/>
    </source>
</evidence>
<dbReference type="InterPro" id="IPR012840">
    <property type="entry name" value="NrdG2"/>
</dbReference>
<proteinExistence type="inferred from homology"/>
<evidence type="ECO:0000259" key="9">
    <source>
        <dbReference type="PROSITE" id="PS51918"/>
    </source>
</evidence>